<name>A0AAW0Y686_CHEQU</name>
<protein>
    <submittedName>
        <fullName evidence="2">Uncharacterized protein</fullName>
    </submittedName>
</protein>
<dbReference type="InterPro" id="IPR039782">
    <property type="entry name" value="VPS13B"/>
</dbReference>
<feature type="compositionally biased region" description="Low complexity" evidence="1">
    <location>
        <begin position="230"/>
        <end position="242"/>
    </location>
</feature>
<dbReference type="Proteomes" id="UP001445076">
    <property type="component" value="Unassembled WGS sequence"/>
</dbReference>
<evidence type="ECO:0000313" key="3">
    <source>
        <dbReference type="Proteomes" id="UP001445076"/>
    </source>
</evidence>
<proteinExistence type="predicted"/>
<feature type="compositionally biased region" description="Pro residues" evidence="1">
    <location>
        <begin position="243"/>
        <end position="255"/>
    </location>
</feature>
<comment type="caution">
    <text evidence="2">The sequence shown here is derived from an EMBL/GenBank/DDBJ whole genome shotgun (WGS) entry which is preliminary data.</text>
</comment>
<organism evidence="2 3">
    <name type="scientific">Cherax quadricarinatus</name>
    <name type="common">Australian red claw crayfish</name>
    <dbReference type="NCBI Taxonomy" id="27406"/>
    <lineage>
        <taxon>Eukaryota</taxon>
        <taxon>Metazoa</taxon>
        <taxon>Ecdysozoa</taxon>
        <taxon>Arthropoda</taxon>
        <taxon>Crustacea</taxon>
        <taxon>Multicrustacea</taxon>
        <taxon>Malacostraca</taxon>
        <taxon>Eumalacostraca</taxon>
        <taxon>Eucarida</taxon>
        <taxon>Decapoda</taxon>
        <taxon>Pleocyemata</taxon>
        <taxon>Astacidea</taxon>
        <taxon>Parastacoidea</taxon>
        <taxon>Parastacidae</taxon>
        <taxon>Cherax</taxon>
    </lineage>
</organism>
<feature type="compositionally biased region" description="Polar residues" evidence="1">
    <location>
        <begin position="210"/>
        <end position="219"/>
    </location>
</feature>
<feature type="non-terminal residue" evidence="2">
    <location>
        <position position="290"/>
    </location>
</feature>
<sequence length="290" mass="31610">MYSAQESQAEHSKSWKEKFVAWYPILSRLLIHVDLDTATVFFSSSQLNIASESGLVNAVHRTYLTRSERATLGDTLVFCLPHLVLHNAAQKQSLLHNVHDVPVILPTEIWATERDKLPWSLNLGSFSVFSLQGTGQHVKLPVLKPVNTTATLAITTKYQGPSLNQLGVVIHTDMSPLDFCGSRCQVVGHVAIAENVLGLLSHFIQTPADSQHSVSSTPAPQQPVLDASSQPTTQPTHNQLTTPQPPPPPPLPPLPTQSHSQHTTVTKPLHHSGSDPNTQAVTEGDDVEEE</sequence>
<dbReference type="EMBL" id="JARKIK010000004">
    <property type="protein sequence ID" value="KAK8752336.1"/>
    <property type="molecule type" value="Genomic_DNA"/>
</dbReference>
<gene>
    <name evidence="2" type="ORF">OTU49_004917</name>
</gene>
<dbReference type="PANTHER" id="PTHR12517:SF0">
    <property type="entry name" value="INTERMEMBRANE LIPID TRANSFER PROTEIN VPS13B"/>
    <property type="match status" value="1"/>
</dbReference>
<keyword evidence="3" id="KW-1185">Reference proteome</keyword>
<feature type="region of interest" description="Disordered" evidence="1">
    <location>
        <begin position="210"/>
        <end position="290"/>
    </location>
</feature>
<evidence type="ECO:0000256" key="1">
    <source>
        <dbReference type="SAM" id="MobiDB-lite"/>
    </source>
</evidence>
<dbReference type="PANTHER" id="PTHR12517">
    <property type="entry name" value="VACUOLAR PROTEIN SORTING-ASSOCIATED PROTEIN 13B"/>
    <property type="match status" value="1"/>
</dbReference>
<reference evidence="2 3" key="1">
    <citation type="journal article" date="2024" name="BMC Genomics">
        <title>Genome assembly of redclaw crayfish (Cherax quadricarinatus) provides insights into its immune adaptation and hypoxia tolerance.</title>
        <authorList>
            <person name="Liu Z."/>
            <person name="Zheng J."/>
            <person name="Li H."/>
            <person name="Fang K."/>
            <person name="Wang S."/>
            <person name="He J."/>
            <person name="Zhou D."/>
            <person name="Weng S."/>
            <person name="Chi M."/>
            <person name="Gu Z."/>
            <person name="He J."/>
            <person name="Li F."/>
            <person name="Wang M."/>
        </authorList>
    </citation>
    <scope>NUCLEOTIDE SEQUENCE [LARGE SCALE GENOMIC DNA]</scope>
    <source>
        <strain evidence="2">ZL_2023a</strain>
    </source>
</reference>
<evidence type="ECO:0000313" key="2">
    <source>
        <dbReference type="EMBL" id="KAK8752336.1"/>
    </source>
</evidence>
<accession>A0AAW0Y686</accession>
<dbReference type="AlphaFoldDB" id="A0AAW0Y686"/>